<evidence type="ECO:0000259" key="1">
    <source>
        <dbReference type="PROSITE" id="PS50042"/>
    </source>
</evidence>
<dbReference type="InterPro" id="IPR018490">
    <property type="entry name" value="cNMP-bd_dom_sf"/>
</dbReference>
<accession>A0ABW3N3G1</accession>
<proteinExistence type="predicted"/>
<dbReference type="SMART" id="SM00100">
    <property type="entry name" value="cNMP"/>
    <property type="match status" value="1"/>
</dbReference>
<dbReference type="CDD" id="cd00038">
    <property type="entry name" value="CAP_ED"/>
    <property type="match status" value="1"/>
</dbReference>
<evidence type="ECO:0000313" key="2">
    <source>
        <dbReference type="EMBL" id="MFD1062071.1"/>
    </source>
</evidence>
<keyword evidence="3" id="KW-1185">Reference proteome</keyword>
<dbReference type="InterPro" id="IPR014710">
    <property type="entry name" value="RmlC-like_jellyroll"/>
</dbReference>
<comment type="caution">
    <text evidence="2">The sequence shown here is derived from an EMBL/GenBank/DDBJ whole genome shotgun (WGS) entry which is preliminary data.</text>
</comment>
<dbReference type="Gene3D" id="2.60.120.10">
    <property type="entry name" value="Jelly Rolls"/>
    <property type="match status" value="1"/>
</dbReference>
<gene>
    <name evidence="2" type="ORF">ACFQ1Q_02335</name>
</gene>
<reference evidence="3" key="1">
    <citation type="journal article" date="2019" name="Int. J. Syst. Evol. Microbiol.">
        <title>The Global Catalogue of Microorganisms (GCM) 10K type strain sequencing project: providing services to taxonomists for standard genome sequencing and annotation.</title>
        <authorList>
            <consortium name="The Broad Institute Genomics Platform"/>
            <consortium name="The Broad Institute Genome Sequencing Center for Infectious Disease"/>
            <person name="Wu L."/>
            <person name="Ma J."/>
        </authorList>
    </citation>
    <scope>NUCLEOTIDE SEQUENCE [LARGE SCALE GENOMIC DNA]</scope>
    <source>
        <strain evidence="3">CCUG 62215</strain>
    </source>
</reference>
<dbReference type="EMBL" id="JBHTJL010000008">
    <property type="protein sequence ID" value="MFD1062071.1"/>
    <property type="molecule type" value="Genomic_DNA"/>
</dbReference>
<dbReference type="InterPro" id="IPR000595">
    <property type="entry name" value="cNMP-bd_dom"/>
</dbReference>
<dbReference type="RefSeq" id="WP_386127590.1">
    <property type="nucleotide sequence ID" value="NZ_JBHTJL010000008.1"/>
</dbReference>
<protein>
    <submittedName>
        <fullName evidence="2">Crp/Fnr family transcriptional regulator</fullName>
    </submittedName>
</protein>
<feature type="domain" description="Cyclic nucleotide-binding" evidence="1">
    <location>
        <begin position="13"/>
        <end position="116"/>
    </location>
</feature>
<evidence type="ECO:0000313" key="3">
    <source>
        <dbReference type="Proteomes" id="UP001597013"/>
    </source>
</evidence>
<dbReference type="PROSITE" id="PS50042">
    <property type="entry name" value="CNMP_BINDING_3"/>
    <property type="match status" value="1"/>
</dbReference>
<dbReference type="SUPFAM" id="SSF51206">
    <property type="entry name" value="cAMP-binding domain-like"/>
    <property type="match status" value="1"/>
</dbReference>
<dbReference type="Pfam" id="PF00027">
    <property type="entry name" value="cNMP_binding"/>
    <property type="match status" value="1"/>
</dbReference>
<dbReference type="Proteomes" id="UP001597013">
    <property type="component" value="Unassembled WGS sequence"/>
</dbReference>
<name>A0ABW3N3G1_9FLAO</name>
<sequence length="189" mass="22082">MTEFFEIRKSLLTIYPFTEELLKIFTDKLSLKEVKKKGFLLRQNQTCNHIAFIISGSFRLYTETEQNELTIKFFTENNWVSDLESLMMKQPSKNYIEATENSKIATISLLDIHNLMEIHPCFSMLNSLIANLTVSTNHILTLKIKSPDKRYKELLSKNPDWINRFPQMQIASYLGITPETLSRVRARIV</sequence>
<organism evidence="2 3">
    <name type="scientific">Winogradskyella litorisediminis</name>
    <dbReference type="NCBI Taxonomy" id="1156618"/>
    <lineage>
        <taxon>Bacteria</taxon>
        <taxon>Pseudomonadati</taxon>
        <taxon>Bacteroidota</taxon>
        <taxon>Flavobacteriia</taxon>
        <taxon>Flavobacteriales</taxon>
        <taxon>Flavobacteriaceae</taxon>
        <taxon>Winogradskyella</taxon>
    </lineage>
</organism>